<dbReference type="Proteomes" id="UP000326757">
    <property type="component" value="Unassembled WGS sequence"/>
</dbReference>
<dbReference type="AlphaFoldDB" id="A0A5N6K494"/>
<protein>
    <submittedName>
        <fullName evidence="1">Uncharacterized protein</fullName>
    </submittedName>
</protein>
<keyword evidence="2" id="KW-1185">Reference proteome</keyword>
<proteinExistence type="predicted"/>
<dbReference type="EMBL" id="VIGI01000008">
    <property type="protein sequence ID" value="KAB8297137.1"/>
    <property type="molecule type" value="Genomic_DNA"/>
</dbReference>
<gene>
    <name evidence="1" type="ORF">EYC80_002520</name>
</gene>
<reference evidence="1 2" key="1">
    <citation type="submission" date="2019-06" db="EMBL/GenBank/DDBJ databases">
        <title>Genome Sequence of the Brown Rot Fungal Pathogen Monilinia laxa.</title>
        <authorList>
            <person name="De Miccolis Angelini R.M."/>
            <person name="Landi L."/>
            <person name="Abate D."/>
            <person name="Pollastro S."/>
            <person name="Romanazzi G."/>
            <person name="Faretra F."/>
        </authorList>
    </citation>
    <scope>NUCLEOTIDE SEQUENCE [LARGE SCALE GENOMIC DNA]</scope>
    <source>
        <strain evidence="1 2">Mlax316</strain>
    </source>
</reference>
<sequence>MKPRLFYLSKNKKKKQKKKQVTILTRLFCYRRQLCSYAYTTRLPRRPMVFSALLVYRSSFTSERFGRKQHYFIDWRRPSLFEHQWGDGRNLGNGRCCAVKLSEVVKERESFNCPIGW</sequence>
<comment type="caution">
    <text evidence="1">The sequence shown here is derived from an EMBL/GenBank/DDBJ whole genome shotgun (WGS) entry which is preliminary data.</text>
</comment>
<evidence type="ECO:0000313" key="2">
    <source>
        <dbReference type="Proteomes" id="UP000326757"/>
    </source>
</evidence>
<organism evidence="1 2">
    <name type="scientific">Monilinia laxa</name>
    <name type="common">Brown rot fungus</name>
    <name type="synonym">Sclerotinia laxa</name>
    <dbReference type="NCBI Taxonomy" id="61186"/>
    <lineage>
        <taxon>Eukaryota</taxon>
        <taxon>Fungi</taxon>
        <taxon>Dikarya</taxon>
        <taxon>Ascomycota</taxon>
        <taxon>Pezizomycotina</taxon>
        <taxon>Leotiomycetes</taxon>
        <taxon>Helotiales</taxon>
        <taxon>Sclerotiniaceae</taxon>
        <taxon>Monilinia</taxon>
    </lineage>
</organism>
<evidence type="ECO:0000313" key="1">
    <source>
        <dbReference type="EMBL" id="KAB8297137.1"/>
    </source>
</evidence>
<accession>A0A5N6K494</accession>
<name>A0A5N6K494_MONLA</name>